<dbReference type="AlphaFoldDB" id="A0A1G2E1S3"/>
<evidence type="ECO:0000313" key="4">
    <source>
        <dbReference type="Proteomes" id="UP000177360"/>
    </source>
</evidence>
<evidence type="ECO:0000313" key="3">
    <source>
        <dbReference type="EMBL" id="OGZ19806.1"/>
    </source>
</evidence>
<dbReference type="Gene3D" id="1.10.10.1250">
    <property type="entry name" value="RNA polymerase, subunit delta, N-terminal domain"/>
    <property type="match status" value="1"/>
</dbReference>
<evidence type="ECO:0000259" key="2">
    <source>
        <dbReference type="PROSITE" id="PS51913"/>
    </source>
</evidence>
<accession>A0A1G2E1S3</accession>
<dbReference type="InterPro" id="IPR007759">
    <property type="entry name" value="Asxl_HARE-HTH"/>
</dbReference>
<dbReference type="EMBL" id="MHLZ01000021">
    <property type="protein sequence ID" value="OGZ19806.1"/>
    <property type="molecule type" value="Genomic_DNA"/>
</dbReference>
<dbReference type="Proteomes" id="UP000177360">
    <property type="component" value="Unassembled WGS sequence"/>
</dbReference>
<dbReference type="Gene3D" id="1.10.10.10">
    <property type="entry name" value="Winged helix-like DNA-binding domain superfamily/Winged helix DNA-binding domain"/>
    <property type="match status" value="1"/>
</dbReference>
<dbReference type="InterPro" id="IPR000943">
    <property type="entry name" value="RNA_pol_sigma70"/>
</dbReference>
<name>A0A1G2E1S3_9BACT</name>
<dbReference type="InterPro" id="IPR038087">
    <property type="entry name" value="RNAP_delta_N_dom_sf"/>
</dbReference>
<organism evidence="3 4">
    <name type="scientific">Candidatus Nealsonbacteria bacterium RIFCSPHIGHO2_01_FULL_38_55</name>
    <dbReference type="NCBI Taxonomy" id="1801664"/>
    <lineage>
        <taxon>Bacteria</taxon>
        <taxon>Candidatus Nealsoniibacteriota</taxon>
    </lineage>
</organism>
<keyword evidence="1" id="KW-0804">Transcription</keyword>
<evidence type="ECO:0000256" key="1">
    <source>
        <dbReference type="ARBA" id="ARBA00023163"/>
    </source>
</evidence>
<dbReference type="InterPro" id="IPR007630">
    <property type="entry name" value="RNA_pol_sigma70_r4"/>
</dbReference>
<reference evidence="3 4" key="1">
    <citation type="journal article" date="2016" name="Nat. Commun.">
        <title>Thousands of microbial genomes shed light on interconnected biogeochemical processes in an aquifer system.</title>
        <authorList>
            <person name="Anantharaman K."/>
            <person name="Brown C.T."/>
            <person name="Hug L.A."/>
            <person name="Sharon I."/>
            <person name="Castelle C.J."/>
            <person name="Probst A.J."/>
            <person name="Thomas B.C."/>
            <person name="Singh A."/>
            <person name="Wilkins M.J."/>
            <person name="Karaoz U."/>
            <person name="Brodie E.L."/>
            <person name="Williams K.H."/>
            <person name="Hubbard S.S."/>
            <person name="Banfield J.F."/>
        </authorList>
    </citation>
    <scope>NUCLEOTIDE SEQUENCE [LARGE SCALE GENOMIC DNA]</scope>
</reference>
<dbReference type="GO" id="GO:0006352">
    <property type="term" value="P:DNA-templated transcription initiation"/>
    <property type="evidence" value="ECO:0007669"/>
    <property type="project" value="InterPro"/>
</dbReference>
<comment type="caution">
    <text evidence="3">The sequence shown here is derived from an EMBL/GenBank/DDBJ whole genome shotgun (WGS) entry which is preliminary data.</text>
</comment>
<dbReference type="PROSITE" id="PS51913">
    <property type="entry name" value="HTH_HARE"/>
    <property type="match status" value="1"/>
</dbReference>
<gene>
    <name evidence="3" type="ORF">A2626_02605</name>
</gene>
<protein>
    <recommendedName>
        <fullName evidence="2">HTH HARE-type domain-containing protein</fullName>
    </recommendedName>
</protein>
<dbReference type="GO" id="GO:0003700">
    <property type="term" value="F:DNA-binding transcription factor activity"/>
    <property type="evidence" value="ECO:0007669"/>
    <property type="project" value="InterPro"/>
</dbReference>
<sequence>MELNYKKICSGFLRGLPQRTINVIERRFGLKTGKRETLDAIGQNYEITRERVRQIAEAGLAEIKPKAKAHENIFADFSNVLESFGGIKKEDIFLDILAGKKFRNEVFFLLNLSGDFSRIGEDDSFYSFWTKSQSVVDSAKKAVELVSAKLRVENKLFSINELFALEDQELGETLGKKISDNVFASYVEISKEIQKNPEGRLGLKNWLEINPRGIKDKAYLVFKKQEKPLHFAQVASLIGQLPFPSERKAHIATVHNELIKDDRFVLVGRGLYALKEWGYAPGLVKDVIIKTIKEANAPLSKEEILNKVLKQRFVKQNTVLLNLNNRDYFLKDSRGKYTIKEA</sequence>
<feature type="domain" description="HTH HARE-type" evidence="2">
    <location>
        <begin position="212"/>
        <end position="277"/>
    </location>
</feature>
<dbReference type="InterPro" id="IPR036388">
    <property type="entry name" value="WH-like_DNA-bd_sf"/>
</dbReference>
<proteinExistence type="predicted"/>
<dbReference type="Pfam" id="PF04545">
    <property type="entry name" value="Sigma70_r4"/>
    <property type="match status" value="1"/>
</dbReference>
<dbReference type="InterPro" id="IPR013324">
    <property type="entry name" value="RNA_pol_sigma_r3/r4-like"/>
</dbReference>
<dbReference type="SUPFAM" id="SSF88659">
    <property type="entry name" value="Sigma3 and sigma4 domains of RNA polymerase sigma factors"/>
    <property type="match status" value="1"/>
</dbReference>
<dbReference type="PRINTS" id="PR00046">
    <property type="entry name" value="SIGMA70FCT"/>
</dbReference>